<reference evidence="4" key="1">
    <citation type="submission" date="2016-11" db="EMBL/GenBank/DDBJ databases">
        <authorList>
            <person name="Varghese N."/>
            <person name="Submissions S."/>
        </authorList>
    </citation>
    <scope>NUCLEOTIDE SEQUENCE [LARGE SCALE GENOMIC DNA]</scope>
    <source>
        <strain evidence="4">DSM 26991</strain>
    </source>
</reference>
<dbReference type="Gene3D" id="3.40.50.150">
    <property type="entry name" value="Vaccinia Virus protein VP39"/>
    <property type="match status" value="1"/>
</dbReference>
<dbReference type="PANTHER" id="PTHR43861">
    <property type="entry name" value="TRANS-ACONITATE 2-METHYLTRANSFERASE-RELATED"/>
    <property type="match status" value="1"/>
</dbReference>
<evidence type="ECO:0000313" key="4">
    <source>
        <dbReference type="Proteomes" id="UP000184509"/>
    </source>
</evidence>
<keyword evidence="1 3" id="KW-0808">Transferase</keyword>
<sequence length="259" mass="30062">MEEDFKLVADFDMKLIFDFFSKMKRQGPGGDEETKMALNFINGLSKDSKIVDIGCGTGTQTLVLAQNTESKIIALDISPEMIEGVEAKISQYHLEERVETLITSMDNMPFKEKELDLIWAESSIFIVGFKNGLTQWRKYLKDNGMIAVSEASWFTNERPPEIENFWHANYPEIDTISANIKIMQDAGYTPMAHFILPDRCWKENFYDLMAKRIEEYALLYKGNKAVEDFLERLTEEIDIYNKYKEYYGYVFYIGKKKGS</sequence>
<dbReference type="AlphaFoldDB" id="A0A1M5H4T7"/>
<dbReference type="OrthoDB" id="9789123at2"/>
<dbReference type="GO" id="GO:0032259">
    <property type="term" value="P:methylation"/>
    <property type="evidence" value="ECO:0007669"/>
    <property type="project" value="UniProtKB-KW"/>
</dbReference>
<keyword evidence="3" id="KW-0489">Methyltransferase</keyword>
<name>A0A1M5H4T7_9BACE</name>
<dbReference type="InterPro" id="IPR041698">
    <property type="entry name" value="Methyltransf_25"/>
</dbReference>
<dbReference type="EMBL" id="FQTV01000024">
    <property type="protein sequence ID" value="SHG10918.1"/>
    <property type="molecule type" value="Genomic_DNA"/>
</dbReference>
<organism evidence="3 4">
    <name type="scientific">Bacteroides luti</name>
    <dbReference type="NCBI Taxonomy" id="1297750"/>
    <lineage>
        <taxon>Bacteria</taxon>
        <taxon>Pseudomonadati</taxon>
        <taxon>Bacteroidota</taxon>
        <taxon>Bacteroidia</taxon>
        <taxon>Bacteroidales</taxon>
        <taxon>Bacteroidaceae</taxon>
        <taxon>Bacteroides</taxon>
    </lineage>
</organism>
<dbReference type="STRING" id="1297750.SAMN05444405_1244"/>
<protein>
    <submittedName>
        <fullName evidence="3">Methyltransferase domain-containing protein</fullName>
    </submittedName>
</protein>
<dbReference type="CDD" id="cd02440">
    <property type="entry name" value="AdoMet_MTases"/>
    <property type="match status" value="1"/>
</dbReference>
<dbReference type="Proteomes" id="UP000184509">
    <property type="component" value="Unassembled WGS sequence"/>
</dbReference>
<keyword evidence="4" id="KW-1185">Reference proteome</keyword>
<dbReference type="Pfam" id="PF13649">
    <property type="entry name" value="Methyltransf_25"/>
    <property type="match status" value="1"/>
</dbReference>
<dbReference type="RefSeq" id="WP_073404116.1">
    <property type="nucleotide sequence ID" value="NZ_FQTV01000024.1"/>
</dbReference>
<proteinExistence type="predicted"/>
<accession>A0A1M5H4T7</accession>
<dbReference type="InterPro" id="IPR029063">
    <property type="entry name" value="SAM-dependent_MTases_sf"/>
</dbReference>
<evidence type="ECO:0000256" key="1">
    <source>
        <dbReference type="ARBA" id="ARBA00022679"/>
    </source>
</evidence>
<evidence type="ECO:0000259" key="2">
    <source>
        <dbReference type="Pfam" id="PF13649"/>
    </source>
</evidence>
<feature type="domain" description="Methyltransferase" evidence="2">
    <location>
        <begin position="50"/>
        <end position="144"/>
    </location>
</feature>
<dbReference type="SUPFAM" id="SSF53335">
    <property type="entry name" value="S-adenosyl-L-methionine-dependent methyltransferases"/>
    <property type="match status" value="1"/>
</dbReference>
<dbReference type="GO" id="GO:0008168">
    <property type="term" value="F:methyltransferase activity"/>
    <property type="evidence" value="ECO:0007669"/>
    <property type="project" value="UniProtKB-KW"/>
</dbReference>
<evidence type="ECO:0000313" key="3">
    <source>
        <dbReference type="EMBL" id="SHG10918.1"/>
    </source>
</evidence>
<gene>
    <name evidence="3" type="ORF">SAMN05444405_1244</name>
</gene>